<evidence type="ECO:0000313" key="1">
    <source>
        <dbReference type="EMBL" id="SHJ40915.1"/>
    </source>
</evidence>
<proteinExistence type="predicted"/>
<evidence type="ECO:0000313" key="2">
    <source>
        <dbReference type="Proteomes" id="UP000184418"/>
    </source>
</evidence>
<dbReference type="OrthoDB" id="9779761at2"/>
<dbReference type="RefSeq" id="WP_073110793.1">
    <property type="nucleotide sequence ID" value="NZ_FQYN01000006.1"/>
</dbReference>
<dbReference type="Proteomes" id="UP000184418">
    <property type="component" value="Unassembled WGS sequence"/>
</dbReference>
<name>A0A1M6J2L5_9BACT</name>
<dbReference type="AlphaFoldDB" id="A0A1M6J2L5"/>
<keyword evidence="2" id="KW-1185">Reference proteome</keyword>
<dbReference type="EMBL" id="FQYN01000006">
    <property type="protein sequence ID" value="SHJ40915.1"/>
    <property type="molecule type" value="Genomic_DNA"/>
</dbReference>
<sequence>MKTVATLEHLTANLKKLEHYIQAGSTDEQQEARRFIEQGTCFLAYHDGGQMRFAPSRFIGYQNNTFDKHSSNAERDGRVTNPAISRLLKTSLPLPDGELEEQYQQYCHSLGITPRPKGSFGVSRKYWKL</sequence>
<organism evidence="1 2">
    <name type="scientific">Hymenobacter daecheongensis DSM 21074</name>
    <dbReference type="NCBI Taxonomy" id="1121955"/>
    <lineage>
        <taxon>Bacteria</taxon>
        <taxon>Pseudomonadati</taxon>
        <taxon>Bacteroidota</taxon>
        <taxon>Cytophagia</taxon>
        <taxon>Cytophagales</taxon>
        <taxon>Hymenobacteraceae</taxon>
        <taxon>Hymenobacter</taxon>
    </lineage>
</organism>
<reference evidence="1 2" key="1">
    <citation type="submission" date="2016-11" db="EMBL/GenBank/DDBJ databases">
        <authorList>
            <person name="Jaros S."/>
            <person name="Januszkiewicz K."/>
            <person name="Wedrychowicz H."/>
        </authorList>
    </citation>
    <scope>NUCLEOTIDE SEQUENCE [LARGE SCALE GENOMIC DNA]</scope>
    <source>
        <strain evidence="1 2">DSM 21074</strain>
    </source>
</reference>
<accession>A0A1M6J2L5</accession>
<gene>
    <name evidence="1" type="ORF">SAMN02745146_3068</name>
</gene>
<protein>
    <submittedName>
        <fullName evidence="1">Uncharacterized protein</fullName>
    </submittedName>
</protein>